<evidence type="ECO:0000256" key="3">
    <source>
        <dbReference type="ARBA" id="ARBA00006553"/>
    </source>
</evidence>
<feature type="active site" description="Nucleophile" evidence="12">
    <location>
        <position position="273"/>
    </location>
</feature>
<evidence type="ECO:0000256" key="4">
    <source>
        <dbReference type="ARBA" id="ARBA00013937"/>
    </source>
</evidence>
<reference evidence="16 17" key="1">
    <citation type="journal article" date="2013" name="Genome Announc.">
        <title>Draft Genome Sequence of the Moderately Halophilic Bacterium Marinobacter lipolyticus Strain SM19.</title>
        <authorList>
            <person name="Papke R.T."/>
            <person name="de la Haba R.R."/>
            <person name="Infante-Dominguez C."/>
            <person name="Perez D."/>
            <person name="Sanchez-Porro C."/>
            <person name="Lapierre P."/>
            <person name="Ventosa A."/>
        </authorList>
    </citation>
    <scope>NUCLEOTIDE SEQUENCE [LARGE SCALE GENOMIC DNA]</scope>
    <source>
        <strain evidence="16 17">SM19</strain>
    </source>
</reference>
<dbReference type="InterPro" id="IPR031798">
    <property type="entry name" value="AlgX_C"/>
</dbReference>
<evidence type="ECO:0000313" key="16">
    <source>
        <dbReference type="EMBL" id="EON91724.1"/>
    </source>
</evidence>
<dbReference type="Pfam" id="PF16822">
    <property type="entry name" value="ALGX"/>
    <property type="match status" value="1"/>
</dbReference>
<evidence type="ECO:0000256" key="5">
    <source>
        <dbReference type="ARBA" id="ARBA00022679"/>
    </source>
</evidence>
<evidence type="ECO:0000256" key="13">
    <source>
        <dbReference type="PIRSR" id="PIRSR638639-51"/>
    </source>
</evidence>
<dbReference type="PATRIC" id="fig|1318628.3.peg.2465"/>
<dbReference type="eggNOG" id="ENOG502Z8PP">
    <property type="taxonomic scope" value="Bacteria"/>
</dbReference>
<evidence type="ECO:0000256" key="2">
    <source>
        <dbReference type="ARBA" id="ARBA00005182"/>
    </source>
</evidence>
<keyword evidence="9 13" id="KW-1015">Disulfide bond</keyword>
<comment type="subcellular location">
    <subcellularLocation>
        <location evidence="1">Periplasm</location>
    </subcellularLocation>
</comment>
<dbReference type="InterPro" id="IPR034655">
    <property type="entry name" value="AlgX_N"/>
</dbReference>
<comment type="pathway">
    <text evidence="2">Glycan biosynthesis; alginate biosynthesis.</text>
</comment>
<protein>
    <recommendedName>
        <fullName evidence="4">Alginate biosynthesis protein AlgX</fullName>
    </recommendedName>
    <alternativeName>
        <fullName evidence="11">Probable alginate O-acetyltransferase AlgX</fullName>
    </alternativeName>
</protein>
<dbReference type="EMBL" id="ASAD01000013">
    <property type="protein sequence ID" value="EON91724.1"/>
    <property type="molecule type" value="Genomic_DNA"/>
</dbReference>
<dbReference type="Pfam" id="PF16824">
    <property type="entry name" value="CBM_26"/>
    <property type="match status" value="1"/>
</dbReference>
<keyword evidence="17" id="KW-1185">Reference proteome</keyword>
<evidence type="ECO:0000256" key="8">
    <source>
        <dbReference type="ARBA" id="ARBA00022841"/>
    </source>
</evidence>
<keyword evidence="10" id="KW-0012">Acyltransferase</keyword>
<evidence type="ECO:0000313" key="17">
    <source>
        <dbReference type="Proteomes" id="UP000016540"/>
    </source>
</evidence>
<gene>
    <name evidence="16" type="ORF">MARLIPOL_12345</name>
</gene>
<sequence>MKRVFRGRGLWALVLFGLLGGAGINASATEAPEYDIERCCDLCPLTAHPSSYDTSYLKNFKMLVQGKDGWLFRSEAELVEQFGPDLEGLKHLRRFARHLKETTGTELVMVFQPTKGLVHPDLLPQISPVPFSWSVARKNYADALERFRQAGLVVPDLTPLLNEESREDAFFFKRDHHWTPYGARRTAKIVAERIKDMPAYQTLSQQEFVTRRSGLIRKDGSLQDAVKRICGFEYGSQYVDEFRTESSGTGQSAEASALFGDQELPPITLVGTSNSKGAHDYNFVGALQEFLGVEVLNVAVAGGSYDGSMYEYLLSDNFRESPPKIMIWEVPGYHNLDSVEFYRQVTPMISGACENQKPVLQKTTRVKAGTNEVLYNGGGQFIEMPSNEYVVDLQFSDPGVKEVDAFIWYVFGRKDRVDMEYGSRVETPGRFVFELPEGPEWNDELFMSLDLELKPEEVTEGLTVTTKICRRQDI</sequence>
<evidence type="ECO:0000256" key="7">
    <source>
        <dbReference type="ARBA" id="ARBA00022764"/>
    </source>
</evidence>
<evidence type="ECO:0000256" key="1">
    <source>
        <dbReference type="ARBA" id="ARBA00004418"/>
    </source>
</evidence>
<feature type="domain" description="AlgX/AlgJ SGNH hydrolase-like" evidence="14">
    <location>
        <begin position="63"/>
        <end position="331"/>
    </location>
</feature>
<dbReference type="Gene3D" id="2.60.120.1380">
    <property type="entry name" value="C-terminal carbohydrate-binding module"/>
    <property type="match status" value="1"/>
</dbReference>
<dbReference type="GO" id="GO:0042597">
    <property type="term" value="C:periplasmic space"/>
    <property type="evidence" value="ECO:0007669"/>
    <property type="project" value="UniProtKB-SubCell"/>
</dbReference>
<dbReference type="Proteomes" id="UP000016540">
    <property type="component" value="Unassembled WGS sequence"/>
</dbReference>
<comment type="caution">
    <text evidence="16">The sequence shown here is derived from an EMBL/GenBank/DDBJ whole genome shotgun (WGS) entry which is preliminary data.</text>
</comment>
<evidence type="ECO:0000259" key="14">
    <source>
        <dbReference type="Pfam" id="PF16822"/>
    </source>
</evidence>
<dbReference type="InterPro" id="IPR038639">
    <property type="entry name" value="AlgX_C_sf"/>
</dbReference>
<evidence type="ECO:0000256" key="11">
    <source>
        <dbReference type="ARBA" id="ARBA00032384"/>
    </source>
</evidence>
<dbReference type="AlphaFoldDB" id="R8AZI4"/>
<keyword evidence="7" id="KW-0574">Periplasm</keyword>
<evidence type="ECO:0000256" key="12">
    <source>
        <dbReference type="PIRSR" id="PIRSR638639-50"/>
    </source>
</evidence>
<keyword evidence="5" id="KW-0808">Transferase</keyword>
<dbReference type="RefSeq" id="WP_012138541.1">
    <property type="nucleotide sequence ID" value="NZ_KE007326.1"/>
</dbReference>
<evidence type="ECO:0000256" key="9">
    <source>
        <dbReference type="ARBA" id="ARBA00023157"/>
    </source>
</evidence>
<feature type="domain" description="Alginate biosynthesis protein AlgX C-terminal carbohydrate-binding module" evidence="15">
    <location>
        <begin position="353"/>
        <end position="471"/>
    </location>
</feature>
<feature type="active site" evidence="12">
    <location>
        <position position="175"/>
    </location>
</feature>
<name>R8AZI4_9GAMM</name>
<dbReference type="UniPathway" id="UPA00286"/>
<organism evidence="16 17">
    <name type="scientific">Marinobacter lipolyticus SM19</name>
    <dbReference type="NCBI Taxonomy" id="1318628"/>
    <lineage>
        <taxon>Bacteria</taxon>
        <taxon>Pseudomonadati</taxon>
        <taxon>Pseudomonadota</taxon>
        <taxon>Gammaproteobacteria</taxon>
        <taxon>Pseudomonadales</taxon>
        <taxon>Marinobacteraceae</taxon>
        <taxon>Marinobacter</taxon>
    </lineage>
</organism>
<evidence type="ECO:0000259" key="15">
    <source>
        <dbReference type="Pfam" id="PF16824"/>
    </source>
</evidence>
<dbReference type="GO" id="GO:0042121">
    <property type="term" value="P:alginic acid biosynthetic process"/>
    <property type="evidence" value="ECO:0007669"/>
    <property type="project" value="UniProtKB-UniPathway"/>
</dbReference>
<keyword evidence="6" id="KW-0732">Signal</keyword>
<dbReference type="GO" id="GO:0016746">
    <property type="term" value="F:acyltransferase activity"/>
    <property type="evidence" value="ECO:0007669"/>
    <property type="project" value="UniProtKB-KW"/>
</dbReference>
<feature type="disulfide bond" evidence="13">
    <location>
        <begin position="353"/>
        <end position="469"/>
    </location>
</feature>
<feature type="active site" description="Proton acceptor" evidence="12">
    <location>
        <position position="177"/>
    </location>
</feature>
<dbReference type="InterPro" id="IPR031811">
    <property type="entry name" value="ALGX/ALGJ_SGNH-like"/>
</dbReference>
<dbReference type="STRING" id="1318628.MARLIPOL_12345"/>
<dbReference type="CDD" id="cd14441">
    <property type="entry name" value="AlgX_N"/>
    <property type="match status" value="1"/>
</dbReference>
<feature type="disulfide bond" evidence="13">
    <location>
        <begin position="43"/>
        <end position="230"/>
    </location>
</feature>
<evidence type="ECO:0000256" key="6">
    <source>
        <dbReference type="ARBA" id="ARBA00022729"/>
    </source>
</evidence>
<dbReference type="OrthoDB" id="6773032at2"/>
<accession>R8AZI4</accession>
<keyword evidence="8" id="KW-0016">Alginate biosynthesis</keyword>
<proteinExistence type="inferred from homology"/>
<dbReference type="HOGENOM" id="CLU_651753_0_0_6"/>
<dbReference type="CDD" id="cd14487">
    <property type="entry name" value="AlgX_C"/>
    <property type="match status" value="1"/>
</dbReference>
<comment type="similarity">
    <text evidence="3">Belongs to the AlgX family.</text>
</comment>
<evidence type="ECO:0000256" key="10">
    <source>
        <dbReference type="ARBA" id="ARBA00023315"/>
    </source>
</evidence>